<protein>
    <submittedName>
        <fullName evidence="1">Uncharacterized protein</fullName>
    </submittedName>
</protein>
<dbReference type="SUPFAM" id="SSF51735">
    <property type="entry name" value="NAD(P)-binding Rossmann-fold domains"/>
    <property type="match status" value="1"/>
</dbReference>
<dbReference type="Pfam" id="PF00106">
    <property type="entry name" value="adh_short"/>
    <property type="match status" value="1"/>
</dbReference>
<dbReference type="EMBL" id="CAJNNW010037466">
    <property type="protein sequence ID" value="CAE8742031.1"/>
    <property type="molecule type" value="Genomic_DNA"/>
</dbReference>
<evidence type="ECO:0000313" key="1">
    <source>
        <dbReference type="EMBL" id="CAE8742031.1"/>
    </source>
</evidence>
<reference evidence="1" key="1">
    <citation type="submission" date="2021-02" db="EMBL/GenBank/DDBJ databases">
        <authorList>
            <person name="Dougan E. K."/>
            <person name="Rhodes N."/>
            <person name="Thang M."/>
            <person name="Chan C."/>
        </authorList>
    </citation>
    <scope>NUCLEOTIDE SEQUENCE</scope>
</reference>
<name>A0A813LYX2_POLGL</name>
<organism evidence="1 2">
    <name type="scientific">Polarella glacialis</name>
    <name type="common">Dinoflagellate</name>
    <dbReference type="NCBI Taxonomy" id="89957"/>
    <lineage>
        <taxon>Eukaryota</taxon>
        <taxon>Sar</taxon>
        <taxon>Alveolata</taxon>
        <taxon>Dinophyceae</taxon>
        <taxon>Suessiales</taxon>
        <taxon>Suessiaceae</taxon>
        <taxon>Polarella</taxon>
    </lineage>
</organism>
<gene>
    <name evidence="1" type="ORF">PGLA2088_LOCUS50778</name>
</gene>
<dbReference type="InterPro" id="IPR036291">
    <property type="entry name" value="NAD(P)-bd_dom_sf"/>
</dbReference>
<sequence>MLVADGVSPARLSAEPALSKPRQLVGFSASSSSAVGCSARPRQLGVSRTPVLVTSVTASVLLRAASRRSQRALRCRRGGDSNVLRCAYGNNSLSRFSPLTDPSSWALVTGATTGLGQALARACLSAGYSVVLTERSDDRALQDLATKLRSEAGVQSDDLRLSSSDLRWFKIARFD</sequence>
<comment type="caution">
    <text evidence="1">The sequence shown here is derived from an EMBL/GenBank/DDBJ whole genome shotgun (WGS) entry which is preliminary data.</text>
</comment>
<accession>A0A813LYX2</accession>
<dbReference type="AlphaFoldDB" id="A0A813LYX2"/>
<dbReference type="InterPro" id="IPR002347">
    <property type="entry name" value="SDR_fam"/>
</dbReference>
<evidence type="ECO:0000313" key="2">
    <source>
        <dbReference type="Proteomes" id="UP000626109"/>
    </source>
</evidence>
<dbReference type="Proteomes" id="UP000626109">
    <property type="component" value="Unassembled WGS sequence"/>
</dbReference>
<proteinExistence type="predicted"/>
<dbReference type="Gene3D" id="3.40.50.720">
    <property type="entry name" value="NAD(P)-binding Rossmann-like Domain"/>
    <property type="match status" value="1"/>
</dbReference>